<evidence type="ECO:0000256" key="4">
    <source>
        <dbReference type="ARBA" id="ARBA00022989"/>
    </source>
</evidence>
<feature type="transmembrane region" description="Helical" evidence="6">
    <location>
        <begin position="127"/>
        <end position="149"/>
    </location>
</feature>
<organism evidence="8 9">
    <name type="scientific">Kribbella steppae</name>
    <dbReference type="NCBI Taxonomy" id="2512223"/>
    <lineage>
        <taxon>Bacteria</taxon>
        <taxon>Bacillati</taxon>
        <taxon>Actinomycetota</taxon>
        <taxon>Actinomycetes</taxon>
        <taxon>Propionibacteriales</taxon>
        <taxon>Kribbellaceae</taxon>
        <taxon>Kribbella</taxon>
    </lineage>
</organism>
<comment type="subcellular location">
    <subcellularLocation>
        <location evidence="1">Cell membrane</location>
        <topology evidence="1">Multi-pass membrane protein</topology>
    </subcellularLocation>
</comment>
<feature type="transmembrane region" description="Helical" evidence="6">
    <location>
        <begin position="273"/>
        <end position="302"/>
    </location>
</feature>
<comment type="caution">
    <text evidence="8">The sequence shown here is derived from an EMBL/GenBank/DDBJ whole genome shotgun (WGS) entry which is preliminary data.</text>
</comment>
<dbReference type="Gene3D" id="1.20.81.30">
    <property type="entry name" value="Type II secretion system (T2SS), domain F"/>
    <property type="match status" value="1"/>
</dbReference>
<evidence type="ECO:0000256" key="5">
    <source>
        <dbReference type="ARBA" id="ARBA00023136"/>
    </source>
</evidence>
<proteinExistence type="predicted"/>
<evidence type="ECO:0000256" key="3">
    <source>
        <dbReference type="ARBA" id="ARBA00022692"/>
    </source>
</evidence>
<keyword evidence="4 6" id="KW-1133">Transmembrane helix</keyword>
<evidence type="ECO:0000313" key="9">
    <source>
        <dbReference type="Proteomes" id="UP000294508"/>
    </source>
</evidence>
<dbReference type="OrthoDB" id="9810662at2"/>
<evidence type="ECO:0000259" key="7">
    <source>
        <dbReference type="Pfam" id="PF00482"/>
    </source>
</evidence>
<dbReference type="RefSeq" id="WP_132208037.1">
    <property type="nucleotide sequence ID" value="NZ_SLWN01000002.1"/>
</dbReference>
<reference evidence="8 9" key="1">
    <citation type="journal article" date="2015" name="Stand. Genomic Sci.">
        <title>Genomic Encyclopedia of Bacterial and Archaeal Type Strains, Phase III: the genomes of soil and plant-associated and newly described type strains.</title>
        <authorList>
            <person name="Whitman W.B."/>
            <person name="Woyke T."/>
            <person name="Klenk H.P."/>
            <person name="Zhou Y."/>
            <person name="Lilburn T.G."/>
            <person name="Beck B.J."/>
            <person name="De Vos P."/>
            <person name="Vandamme P."/>
            <person name="Eisen J.A."/>
            <person name="Garrity G."/>
            <person name="Hugenholtz P."/>
            <person name="Kyrpides N.C."/>
        </authorList>
    </citation>
    <scope>NUCLEOTIDE SEQUENCE [LARGE SCALE GENOMIC DNA]</scope>
    <source>
        <strain evidence="8 9">VKM Ac-2572</strain>
    </source>
</reference>
<feature type="transmembrane region" description="Helical" evidence="6">
    <location>
        <begin position="102"/>
        <end position="121"/>
    </location>
</feature>
<evidence type="ECO:0000256" key="6">
    <source>
        <dbReference type="SAM" id="Phobius"/>
    </source>
</evidence>
<keyword evidence="5 6" id="KW-0472">Membrane</keyword>
<feature type="domain" description="Type II secretion system protein GspF" evidence="7">
    <location>
        <begin position="165"/>
        <end position="290"/>
    </location>
</feature>
<dbReference type="Pfam" id="PF00482">
    <property type="entry name" value="T2SSF"/>
    <property type="match status" value="1"/>
</dbReference>
<dbReference type="Proteomes" id="UP000294508">
    <property type="component" value="Unassembled WGS sequence"/>
</dbReference>
<name>A0A4R2HTB1_9ACTN</name>
<dbReference type="GO" id="GO:0005886">
    <property type="term" value="C:plasma membrane"/>
    <property type="evidence" value="ECO:0007669"/>
    <property type="project" value="UniProtKB-SubCell"/>
</dbReference>
<gene>
    <name evidence="8" type="ORF">EV652_102305</name>
</gene>
<dbReference type="PANTHER" id="PTHR35007">
    <property type="entry name" value="INTEGRAL MEMBRANE PROTEIN-RELATED"/>
    <property type="match status" value="1"/>
</dbReference>
<protein>
    <submittedName>
        <fullName evidence="8">Tight adherence protein C</fullName>
    </submittedName>
</protein>
<dbReference type="AlphaFoldDB" id="A0A4R2HTB1"/>
<keyword evidence="2" id="KW-1003">Cell membrane</keyword>
<dbReference type="EMBL" id="SLWN01000002">
    <property type="protein sequence ID" value="TCO34239.1"/>
    <property type="molecule type" value="Genomic_DNA"/>
</dbReference>
<dbReference type="PANTHER" id="PTHR35007:SF2">
    <property type="entry name" value="PILUS ASSEMBLE PROTEIN"/>
    <property type="match status" value="1"/>
</dbReference>
<dbReference type="InterPro" id="IPR018076">
    <property type="entry name" value="T2SS_GspF_dom"/>
</dbReference>
<keyword evidence="9" id="KW-1185">Reference proteome</keyword>
<evidence type="ECO:0000256" key="2">
    <source>
        <dbReference type="ARBA" id="ARBA00022475"/>
    </source>
</evidence>
<evidence type="ECO:0000313" key="8">
    <source>
        <dbReference type="EMBL" id="TCO34239.1"/>
    </source>
</evidence>
<dbReference type="InterPro" id="IPR042094">
    <property type="entry name" value="T2SS_GspF_sf"/>
</dbReference>
<accession>A0A4R2HTB1</accession>
<keyword evidence="3 6" id="KW-0812">Transmembrane</keyword>
<feature type="transmembrane region" description="Helical" evidence="6">
    <location>
        <begin position="6"/>
        <end position="27"/>
    </location>
</feature>
<sequence>MTPTVLLIGGLAALGLAVVLAVLSVAARPAEDGVARALATIDSHYTRHAPIDAEPKRDAFAALPGWLRVLAMRLSPAGIGATLQRRLDLAGNPSGWTPDRILAAKGLGLFILGGLGALYGLRTIGLLIVGGAVAATAGFFLPDLLLYNAGLKRQDKIQRALPDALDLLTVCVEAGLGFDAALAQVARNTRGPLAAEFSRVLQEIQIGKSRSQALRAMTDRTTVPELRSFVSALVQAGELGITIADVLREQAKEMRLRRRQRAEEKAQKVPVKILFPLVFCLFPSMFIVILGPAALSIVQVLFGK</sequence>
<evidence type="ECO:0000256" key="1">
    <source>
        <dbReference type="ARBA" id="ARBA00004651"/>
    </source>
</evidence>